<evidence type="ECO:0000256" key="1">
    <source>
        <dbReference type="SAM" id="SignalP"/>
    </source>
</evidence>
<sequence>MAAVCAYGLAIRCASAQAAGASNGLDHTFRSLEDLRDEVRANAGWRKSEWICQPPNGPCTWRAGYWGPPPAPMPAPTTGYITVQSLRGFPWIAEAPPGPPPY</sequence>
<evidence type="ECO:0000313" key="3">
    <source>
        <dbReference type="Proteomes" id="UP000236286"/>
    </source>
</evidence>
<dbReference type="EMBL" id="PDZR01000006">
    <property type="protein sequence ID" value="PNG26576.1"/>
    <property type="molecule type" value="Genomic_DNA"/>
</dbReference>
<dbReference type="Proteomes" id="UP000236286">
    <property type="component" value="Unassembled WGS sequence"/>
</dbReference>
<accession>A0A2J7TIK8</accession>
<name>A0A2J7TIK8_METSI</name>
<feature type="chain" id="PRO_5014435827" evidence="1">
    <location>
        <begin position="19"/>
        <end position="102"/>
    </location>
</feature>
<keyword evidence="1" id="KW-0732">Signal</keyword>
<gene>
    <name evidence="2" type="ORF">CR492_07780</name>
</gene>
<proteinExistence type="predicted"/>
<reference evidence="2 3" key="1">
    <citation type="submission" date="2017-10" db="EMBL/GenBank/DDBJ databases">
        <title>Genome announcement of Methylocella silvestris TVC from permafrost.</title>
        <authorList>
            <person name="Wang J."/>
            <person name="Geng K."/>
            <person name="Ul-Haque F."/>
            <person name="Crombie A.T."/>
            <person name="Street L.E."/>
            <person name="Wookey P.A."/>
            <person name="Murrell J.C."/>
            <person name="Pratscher J."/>
        </authorList>
    </citation>
    <scope>NUCLEOTIDE SEQUENCE [LARGE SCALE GENOMIC DNA]</scope>
    <source>
        <strain evidence="2 3">TVC</strain>
    </source>
</reference>
<comment type="caution">
    <text evidence="2">The sequence shown here is derived from an EMBL/GenBank/DDBJ whole genome shotgun (WGS) entry which is preliminary data.</text>
</comment>
<dbReference type="AlphaFoldDB" id="A0A2J7TIK8"/>
<evidence type="ECO:0000313" key="2">
    <source>
        <dbReference type="EMBL" id="PNG26576.1"/>
    </source>
</evidence>
<feature type="signal peptide" evidence="1">
    <location>
        <begin position="1"/>
        <end position="18"/>
    </location>
</feature>
<protein>
    <submittedName>
        <fullName evidence="2">Uncharacterized protein</fullName>
    </submittedName>
</protein>
<organism evidence="2 3">
    <name type="scientific">Methylocella silvestris</name>
    <dbReference type="NCBI Taxonomy" id="199596"/>
    <lineage>
        <taxon>Bacteria</taxon>
        <taxon>Pseudomonadati</taxon>
        <taxon>Pseudomonadota</taxon>
        <taxon>Alphaproteobacteria</taxon>
        <taxon>Hyphomicrobiales</taxon>
        <taxon>Beijerinckiaceae</taxon>
        <taxon>Methylocella</taxon>
    </lineage>
</organism>